<gene>
    <name evidence="1" type="ORF">HNR15_000911</name>
</gene>
<dbReference type="EMBL" id="JACCFW010000001">
    <property type="protein sequence ID" value="NYJ73948.1"/>
    <property type="molecule type" value="Genomic_DNA"/>
</dbReference>
<evidence type="ECO:0000313" key="2">
    <source>
        <dbReference type="Proteomes" id="UP000571817"/>
    </source>
</evidence>
<organism evidence="1 2">
    <name type="scientific">Allobranchiibius huperziae</name>
    <dbReference type="NCBI Taxonomy" id="1874116"/>
    <lineage>
        <taxon>Bacteria</taxon>
        <taxon>Bacillati</taxon>
        <taxon>Actinomycetota</taxon>
        <taxon>Actinomycetes</taxon>
        <taxon>Micrococcales</taxon>
        <taxon>Dermacoccaceae</taxon>
        <taxon>Allobranchiibius</taxon>
    </lineage>
</organism>
<keyword evidence="2" id="KW-1185">Reference proteome</keyword>
<sequence length="276" mass="30430">MHPDNHRFGHAQILAVYADPEHDDLDPWSPPSIRGQVQAEWDLTGRASGAHDGLPVFVWSDAARRRRMAAGQTPGFALGAPWAYLQTLERDSFRTPEELELREEEPPAPVAPRGVVFLPTHGIQGQHLARRLAVHLQHVAGSATVGLSPADDAVPALRAAYTDLGHDIVPLGPTQDEPGTDEPRYLVRLRDLFARHERVIANAPRAELLFAAASRFPVALEGPAVGEQDPVLTGLGRWMATLDDTGWREYADRELGAAHVVTPEELRTLLDWNHRD</sequence>
<comment type="caution">
    <text evidence="1">The sequence shown here is derived from an EMBL/GenBank/DDBJ whole genome shotgun (WGS) entry which is preliminary data.</text>
</comment>
<accession>A0A853DAH3</accession>
<reference evidence="1 2" key="1">
    <citation type="submission" date="2020-07" db="EMBL/GenBank/DDBJ databases">
        <title>Sequencing the genomes of 1000 actinobacteria strains.</title>
        <authorList>
            <person name="Klenk H.-P."/>
        </authorList>
    </citation>
    <scope>NUCLEOTIDE SEQUENCE [LARGE SCALE GENOMIC DNA]</scope>
    <source>
        <strain evidence="1 2">DSM 29531</strain>
    </source>
</reference>
<name>A0A853DAH3_9MICO</name>
<dbReference type="Proteomes" id="UP000571817">
    <property type="component" value="Unassembled WGS sequence"/>
</dbReference>
<proteinExistence type="predicted"/>
<dbReference type="RefSeq" id="WP_179479517.1">
    <property type="nucleotide sequence ID" value="NZ_JACCFW010000001.1"/>
</dbReference>
<protein>
    <submittedName>
        <fullName evidence="1">Uncharacterized protein</fullName>
    </submittedName>
</protein>
<evidence type="ECO:0000313" key="1">
    <source>
        <dbReference type="EMBL" id="NYJ73948.1"/>
    </source>
</evidence>
<dbReference type="AlphaFoldDB" id="A0A853DAH3"/>